<reference evidence="1" key="2">
    <citation type="submission" date="2025-09" db="UniProtKB">
        <authorList>
            <consortium name="Ensembl"/>
        </authorList>
    </citation>
    <scope>IDENTIFICATION</scope>
</reference>
<evidence type="ECO:0000313" key="2">
    <source>
        <dbReference type="Proteomes" id="UP000694522"/>
    </source>
</evidence>
<dbReference type="Proteomes" id="UP000694522">
    <property type="component" value="Unplaced"/>
</dbReference>
<dbReference type="Ensembl" id="ENSACOT00000005423.1">
    <property type="protein sequence ID" value="ENSACOP00000005223.1"/>
    <property type="gene ID" value="ENSACOG00000003710.1"/>
</dbReference>
<sequence length="73" mass="8004">MAGLRYPQQSGYCRAAAAMNLLLGVFHVLLPSPSPPRLHPPRALFLPLPRCASLPSPRFVCLPPFFNECSSAR</sequence>
<accession>A0A8B9F9C3</accession>
<proteinExistence type="predicted"/>
<organism evidence="1 2">
    <name type="scientific">Amazona collaria</name>
    <name type="common">yellow-billed parrot</name>
    <dbReference type="NCBI Taxonomy" id="241587"/>
    <lineage>
        <taxon>Eukaryota</taxon>
        <taxon>Metazoa</taxon>
        <taxon>Chordata</taxon>
        <taxon>Craniata</taxon>
        <taxon>Vertebrata</taxon>
        <taxon>Euteleostomi</taxon>
        <taxon>Archelosauria</taxon>
        <taxon>Archosauria</taxon>
        <taxon>Dinosauria</taxon>
        <taxon>Saurischia</taxon>
        <taxon>Theropoda</taxon>
        <taxon>Coelurosauria</taxon>
        <taxon>Aves</taxon>
        <taxon>Neognathae</taxon>
        <taxon>Neoaves</taxon>
        <taxon>Telluraves</taxon>
        <taxon>Australaves</taxon>
        <taxon>Psittaciformes</taxon>
        <taxon>Psittacidae</taxon>
        <taxon>Amazona</taxon>
    </lineage>
</organism>
<dbReference type="AlphaFoldDB" id="A0A8B9F9C3"/>
<keyword evidence="2" id="KW-1185">Reference proteome</keyword>
<name>A0A8B9F9C3_9PSIT</name>
<evidence type="ECO:0000313" key="1">
    <source>
        <dbReference type="Ensembl" id="ENSACOP00000005223.1"/>
    </source>
</evidence>
<protein>
    <submittedName>
        <fullName evidence="1">Uncharacterized protein</fullName>
    </submittedName>
</protein>
<reference evidence="1" key="1">
    <citation type="submission" date="2025-08" db="UniProtKB">
        <authorList>
            <consortium name="Ensembl"/>
        </authorList>
    </citation>
    <scope>IDENTIFICATION</scope>
</reference>